<dbReference type="AlphaFoldDB" id="A0A8T3APJ4"/>
<proteinExistence type="predicted"/>
<reference evidence="1" key="1">
    <citation type="journal article" date="2022" name="Front. Genet.">
        <title>Chromosome-Scale Assembly of the Dendrobium nobile Genome Provides Insights Into the Molecular Mechanism of the Biosynthesis of the Medicinal Active Ingredient of Dendrobium.</title>
        <authorList>
            <person name="Xu Q."/>
            <person name="Niu S.-C."/>
            <person name="Li K.-L."/>
            <person name="Zheng P.-J."/>
            <person name="Zhang X.-J."/>
            <person name="Jia Y."/>
            <person name="Liu Y."/>
            <person name="Niu Y.-X."/>
            <person name="Yu L.-H."/>
            <person name="Chen D.-F."/>
            <person name="Zhang G.-Q."/>
        </authorList>
    </citation>
    <scope>NUCLEOTIDE SEQUENCE</scope>
    <source>
        <tissue evidence="1">Leaf</tissue>
    </source>
</reference>
<dbReference type="Proteomes" id="UP000829196">
    <property type="component" value="Unassembled WGS sequence"/>
</dbReference>
<keyword evidence="2" id="KW-1185">Reference proteome</keyword>
<evidence type="ECO:0008006" key="3">
    <source>
        <dbReference type="Google" id="ProtNLM"/>
    </source>
</evidence>
<dbReference type="PANTHER" id="PTHR31286">
    <property type="entry name" value="GLYCINE-RICH CELL WALL STRUCTURAL PROTEIN 1.8-LIKE"/>
    <property type="match status" value="1"/>
</dbReference>
<accession>A0A8T3APJ4</accession>
<gene>
    <name evidence="1" type="ORF">KFK09_021222</name>
</gene>
<comment type="caution">
    <text evidence="1">The sequence shown here is derived from an EMBL/GenBank/DDBJ whole genome shotgun (WGS) entry which is preliminary data.</text>
</comment>
<name>A0A8T3APJ4_DENNO</name>
<dbReference type="OrthoDB" id="1002340at2759"/>
<evidence type="ECO:0000313" key="1">
    <source>
        <dbReference type="EMBL" id="KAI0497981.1"/>
    </source>
</evidence>
<dbReference type="InterPro" id="IPR040256">
    <property type="entry name" value="At4g02000-like"/>
</dbReference>
<protein>
    <recommendedName>
        <fullName evidence="3">DUF4283 domain-containing protein</fullName>
    </recommendedName>
</protein>
<evidence type="ECO:0000313" key="2">
    <source>
        <dbReference type="Proteomes" id="UP000829196"/>
    </source>
</evidence>
<sequence>MRCLISRWLGNFRPNGHPLKLLEFFFNLKLIGDFSVVFLNLKHVLIKLVNDLDYFHNFAHRSYFINNCYMQLINWPPSFDVDVESPIIPIWLYFPNLRPHLFSPKILHGLSSMFGRPLKIDHTISTCSRPSVARVLVELDVSKQFPNKVWIGPNNLWYV</sequence>
<organism evidence="1 2">
    <name type="scientific">Dendrobium nobile</name>
    <name type="common">Orchid</name>
    <dbReference type="NCBI Taxonomy" id="94219"/>
    <lineage>
        <taxon>Eukaryota</taxon>
        <taxon>Viridiplantae</taxon>
        <taxon>Streptophyta</taxon>
        <taxon>Embryophyta</taxon>
        <taxon>Tracheophyta</taxon>
        <taxon>Spermatophyta</taxon>
        <taxon>Magnoliopsida</taxon>
        <taxon>Liliopsida</taxon>
        <taxon>Asparagales</taxon>
        <taxon>Orchidaceae</taxon>
        <taxon>Epidendroideae</taxon>
        <taxon>Malaxideae</taxon>
        <taxon>Dendrobiinae</taxon>
        <taxon>Dendrobium</taxon>
    </lineage>
</organism>
<dbReference type="PANTHER" id="PTHR31286:SF179">
    <property type="entry name" value="RNASE H TYPE-1 DOMAIN-CONTAINING PROTEIN"/>
    <property type="match status" value="1"/>
</dbReference>
<dbReference type="EMBL" id="JAGYWB010000015">
    <property type="protein sequence ID" value="KAI0497981.1"/>
    <property type="molecule type" value="Genomic_DNA"/>
</dbReference>